<dbReference type="GO" id="GO:0061630">
    <property type="term" value="F:ubiquitin protein ligase activity"/>
    <property type="evidence" value="ECO:0007669"/>
    <property type="project" value="UniProtKB-EC"/>
</dbReference>
<dbReference type="GO" id="GO:0033503">
    <property type="term" value="C:HULC complex"/>
    <property type="evidence" value="ECO:0007669"/>
    <property type="project" value="TreeGrafter"/>
</dbReference>
<dbReference type="EC" id="2.3.2.27" evidence="15"/>
<dbReference type="GO" id="GO:0016567">
    <property type="term" value="P:protein ubiquitination"/>
    <property type="evidence" value="ECO:0007669"/>
    <property type="project" value="UniProtKB-UniRule"/>
</dbReference>
<dbReference type="InterPro" id="IPR013083">
    <property type="entry name" value="Znf_RING/FYVE/PHD"/>
</dbReference>
<evidence type="ECO:0000259" key="18">
    <source>
        <dbReference type="PROSITE" id="PS50089"/>
    </source>
</evidence>
<comment type="catalytic activity">
    <reaction evidence="1 15">
        <text>S-ubiquitinyl-[E2 ubiquitin-conjugating enzyme]-L-cysteine + [acceptor protein]-L-lysine = [E2 ubiquitin-conjugating enzyme]-L-cysteine + N(6)-ubiquitinyl-[acceptor protein]-L-lysine.</text>
        <dbReference type="EC" id="2.3.2.27"/>
    </reaction>
</comment>
<dbReference type="Pfam" id="PF26095">
    <property type="entry name" value="CC_Bre1"/>
    <property type="match status" value="1"/>
</dbReference>
<keyword evidence="6 15" id="KW-0479">Metal-binding</keyword>
<evidence type="ECO:0000256" key="8">
    <source>
        <dbReference type="ARBA" id="ARBA00022786"/>
    </source>
</evidence>
<dbReference type="InterPro" id="IPR013956">
    <property type="entry name" value="E3_ubiquit_lig_Bre1"/>
</dbReference>
<keyword evidence="12 15" id="KW-0539">Nucleus</keyword>
<comment type="pathway">
    <text evidence="3 15">Protein modification; protein ubiquitination.</text>
</comment>
<dbReference type="SUPFAM" id="SSF57850">
    <property type="entry name" value="RING/U-box"/>
    <property type="match status" value="1"/>
</dbReference>
<evidence type="ECO:0000256" key="16">
    <source>
        <dbReference type="SAM" id="Coils"/>
    </source>
</evidence>
<dbReference type="FunCoup" id="A0A067NB11">
    <property type="interactions" value="242"/>
</dbReference>
<dbReference type="GO" id="GO:0005634">
    <property type="term" value="C:nucleus"/>
    <property type="evidence" value="ECO:0007669"/>
    <property type="project" value="UniProtKB-SubCell"/>
</dbReference>
<dbReference type="SMART" id="SM00184">
    <property type="entry name" value="RING"/>
    <property type="match status" value="1"/>
</dbReference>
<feature type="coiled-coil region" evidence="16">
    <location>
        <begin position="601"/>
        <end position="740"/>
    </location>
</feature>
<evidence type="ECO:0000256" key="2">
    <source>
        <dbReference type="ARBA" id="ARBA00004123"/>
    </source>
</evidence>
<sequence length="828" mass="92769">MDVRKRSADDNGSSSVSKKRILASANGSPAPSTSVISSAADEPREGDSLELFRKEAIYRRMRYYARESERYQEEVDGLNRRRATCEAGIAAIEACWNQLIEQLRLLVKPDTLPPPDERANDLFSLVLESNHPNGGTEEQYAESLQKISQTTINLVNAFVHLGPRAQAPDSVTLREQCQRYRSEVNSLRSELGIATANLASAEEARDRYREKLGAAEVAVDRAKSESVRAMERAHSGSGSGTDGHTTGSQAKDERDGKSSLSPAPTGSTSSPVSNGHIAHAEKDSDWRTLAENREAQLKTLSEQNLALQSEVNRLKLEAAAPPDELVTESALYKTLFEHASSFKSAAESSKEELTKLRAEVSDLRTSRKEFQDKIMKDATDRLDVLREAIGKRDEDNGRLRGERDNLQSEVHERRSRENERMEATRQYKALATSRADRITTLVSEVRRLRSALAAQAGQSDLFVFLSGNTDETASYVQDLKSRLLASEARCRTLMERLDALDANQLDIGKAARAEAEASQRAALLQERIDSLESVFGEGVSVPPDTKKLLDTLREREQMLKSLQLQQKDSEAATEALYTEVATLSTSWENADKLNQNKVFDLAAMEERITKAVNEKAKADIKYFSVMRMKEGMESERKALIRNVEKQTRVVDKLSDSEKSLTTQLGSLEKEISIITASVQVHKDKLDSAERELAELRNRYESEKKRTTELRTQLQERESALEKLHAEMRNLDDEWTRTKKELGRAKAAGLHNSGSTSSKELQLQSEIDKLMQLLRCSTCKQELKTHVLTKCMHTFCKGCIDARVSTRQRKCPACNLAFAQSDIQQIYFQ</sequence>
<feature type="compositionally biased region" description="Basic and acidic residues" evidence="17">
    <location>
        <begin position="278"/>
        <end position="287"/>
    </location>
</feature>
<evidence type="ECO:0000256" key="7">
    <source>
        <dbReference type="ARBA" id="ARBA00022771"/>
    </source>
</evidence>
<evidence type="ECO:0000256" key="3">
    <source>
        <dbReference type="ARBA" id="ARBA00004906"/>
    </source>
</evidence>
<reference evidence="20" key="1">
    <citation type="journal article" date="2014" name="Proc. Natl. Acad. Sci. U.S.A.">
        <title>Extensive sampling of basidiomycete genomes demonstrates inadequacy of the white-rot/brown-rot paradigm for wood decay fungi.</title>
        <authorList>
            <person name="Riley R."/>
            <person name="Salamov A.A."/>
            <person name="Brown D.W."/>
            <person name="Nagy L.G."/>
            <person name="Floudas D."/>
            <person name="Held B.W."/>
            <person name="Levasseur A."/>
            <person name="Lombard V."/>
            <person name="Morin E."/>
            <person name="Otillar R."/>
            <person name="Lindquist E.A."/>
            <person name="Sun H."/>
            <person name="LaButti K.M."/>
            <person name="Schmutz J."/>
            <person name="Jabbour D."/>
            <person name="Luo H."/>
            <person name="Baker S.E."/>
            <person name="Pisabarro A.G."/>
            <person name="Walton J.D."/>
            <person name="Blanchette R.A."/>
            <person name="Henrissat B."/>
            <person name="Martin F."/>
            <person name="Cullen D."/>
            <person name="Hibbett D.S."/>
            <person name="Grigoriev I.V."/>
        </authorList>
    </citation>
    <scope>NUCLEOTIDE SEQUENCE [LARGE SCALE GENOMIC DNA]</scope>
    <source>
        <strain evidence="20">FD-172 SS1</strain>
    </source>
</reference>
<keyword evidence="5 15" id="KW-0808">Transferase</keyword>
<dbReference type="InParanoid" id="A0A067NB11"/>
<comment type="similarity">
    <text evidence="4 15">Belongs to the BRE1 family.</text>
</comment>
<dbReference type="Pfam" id="PF08647">
    <property type="entry name" value="BRE1"/>
    <property type="match status" value="1"/>
</dbReference>
<name>A0A067NB11_BOTB1</name>
<dbReference type="UniPathway" id="UPA00143"/>
<evidence type="ECO:0000256" key="12">
    <source>
        <dbReference type="ARBA" id="ARBA00023242"/>
    </source>
</evidence>
<evidence type="ECO:0000256" key="14">
    <source>
        <dbReference type="PROSITE-ProRule" id="PRU00175"/>
    </source>
</evidence>
<evidence type="ECO:0000256" key="4">
    <source>
        <dbReference type="ARBA" id="ARBA00005555"/>
    </source>
</evidence>
<keyword evidence="20" id="KW-1185">Reference proteome</keyword>
<feature type="region of interest" description="Disordered" evidence="17">
    <location>
        <begin position="215"/>
        <end position="287"/>
    </location>
</feature>
<feature type="coiled-coil region" evidence="16">
    <location>
        <begin position="290"/>
        <end position="373"/>
    </location>
</feature>
<evidence type="ECO:0000256" key="11">
    <source>
        <dbReference type="ARBA" id="ARBA00023054"/>
    </source>
</evidence>
<dbReference type="InterPro" id="IPR001841">
    <property type="entry name" value="Znf_RING"/>
</dbReference>
<evidence type="ECO:0000256" key="9">
    <source>
        <dbReference type="ARBA" id="ARBA00022833"/>
    </source>
</evidence>
<dbReference type="PANTHER" id="PTHR23163:SF0">
    <property type="entry name" value="E3 UBIQUITIN-PROTEIN LIGASE BRE1"/>
    <property type="match status" value="1"/>
</dbReference>
<proteinExistence type="inferred from homology"/>
<dbReference type="Proteomes" id="UP000027195">
    <property type="component" value="Unassembled WGS sequence"/>
</dbReference>
<dbReference type="EMBL" id="KL198016">
    <property type="protein sequence ID" value="KDQ21297.1"/>
    <property type="molecule type" value="Genomic_DNA"/>
</dbReference>
<feature type="domain" description="RING-type" evidence="18">
    <location>
        <begin position="775"/>
        <end position="814"/>
    </location>
</feature>
<comment type="subcellular location">
    <subcellularLocation>
        <location evidence="2 15">Nucleus</location>
    </subcellularLocation>
</comment>
<dbReference type="GO" id="GO:0006325">
    <property type="term" value="P:chromatin organization"/>
    <property type="evidence" value="ECO:0007669"/>
    <property type="project" value="UniProtKB-KW"/>
</dbReference>
<evidence type="ECO:0000256" key="10">
    <source>
        <dbReference type="ARBA" id="ARBA00022853"/>
    </source>
</evidence>
<keyword evidence="8 15" id="KW-0833">Ubl conjugation pathway</keyword>
<dbReference type="InterPro" id="IPR017907">
    <property type="entry name" value="Znf_RING_CS"/>
</dbReference>
<keyword evidence="7 14" id="KW-0863">Zinc-finger</keyword>
<dbReference type="AlphaFoldDB" id="A0A067NB11"/>
<evidence type="ECO:0000313" key="20">
    <source>
        <dbReference type="Proteomes" id="UP000027195"/>
    </source>
</evidence>
<evidence type="ECO:0000313" key="19">
    <source>
        <dbReference type="EMBL" id="KDQ21297.1"/>
    </source>
</evidence>
<feature type="coiled-coil region" evidence="16">
    <location>
        <begin position="476"/>
        <end position="534"/>
    </location>
</feature>
<evidence type="ECO:0000256" key="17">
    <source>
        <dbReference type="SAM" id="MobiDB-lite"/>
    </source>
</evidence>
<evidence type="ECO:0000256" key="5">
    <source>
        <dbReference type="ARBA" id="ARBA00022679"/>
    </source>
</evidence>
<keyword evidence="11 15" id="KW-0175">Coiled coil</keyword>
<dbReference type="PROSITE" id="PS50089">
    <property type="entry name" value="ZF_RING_2"/>
    <property type="match status" value="1"/>
</dbReference>
<dbReference type="PROSITE" id="PS00518">
    <property type="entry name" value="ZF_RING_1"/>
    <property type="match status" value="1"/>
</dbReference>
<evidence type="ECO:0000256" key="13">
    <source>
        <dbReference type="ARBA" id="ARBA00059679"/>
    </source>
</evidence>
<dbReference type="GO" id="GO:0008270">
    <property type="term" value="F:zinc ion binding"/>
    <property type="evidence" value="ECO:0007669"/>
    <property type="project" value="UniProtKB-KW"/>
</dbReference>
<gene>
    <name evidence="19" type="ORF">BOTBODRAFT_122988</name>
</gene>
<dbReference type="STRING" id="930990.A0A067NB11"/>
<comment type="function">
    <text evidence="13">E3 ubiquitin-protein ligase that mediates monoubiquitination of histone H2B to form H2BK123ub1. H2BK123ub1 gives a specific tag for epigenetic transcriptional activation and is also a prerequisite for H3K4me and H3K79me formation.</text>
</comment>
<evidence type="ECO:0000256" key="6">
    <source>
        <dbReference type="ARBA" id="ARBA00022723"/>
    </source>
</evidence>
<keyword evidence="9 15" id="KW-0862">Zinc</keyword>
<feature type="compositionally biased region" description="Basic and acidic residues" evidence="17">
    <location>
        <begin position="215"/>
        <end position="234"/>
    </location>
</feature>
<dbReference type="InterPro" id="IPR058643">
    <property type="entry name" value="BRE1-like_CC"/>
</dbReference>
<protein>
    <recommendedName>
        <fullName evidence="15">E3 ubiquitin protein ligase</fullName>
        <ecNumber evidence="15">2.3.2.27</ecNumber>
    </recommendedName>
</protein>
<dbReference type="PANTHER" id="PTHR23163">
    <property type="entry name" value="RING FINGER PROTEIN-RELATED"/>
    <property type="match status" value="1"/>
</dbReference>
<dbReference type="InterPro" id="IPR018957">
    <property type="entry name" value="Znf_C3HC4_RING-type"/>
</dbReference>
<feature type="compositionally biased region" description="Polar residues" evidence="17">
    <location>
        <begin position="25"/>
        <end position="37"/>
    </location>
</feature>
<dbReference type="OrthoDB" id="10266039at2759"/>
<evidence type="ECO:0000256" key="1">
    <source>
        <dbReference type="ARBA" id="ARBA00000900"/>
    </source>
</evidence>
<keyword evidence="10 15" id="KW-0156">Chromatin regulator</keyword>
<dbReference type="HOGENOM" id="CLU_019713_0_0_1"/>
<feature type="compositionally biased region" description="Polar residues" evidence="17">
    <location>
        <begin position="258"/>
        <end position="273"/>
    </location>
</feature>
<accession>A0A067NB11</accession>
<organism evidence="19 20">
    <name type="scientific">Botryobasidium botryosum (strain FD-172 SS1)</name>
    <dbReference type="NCBI Taxonomy" id="930990"/>
    <lineage>
        <taxon>Eukaryota</taxon>
        <taxon>Fungi</taxon>
        <taxon>Dikarya</taxon>
        <taxon>Basidiomycota</taxon>
        <taxon>Agaricomycotina</taxon>
        <taxon>Agaricomycetes</taxon>
        <taxon>Cantharellales</taxon>
        <taxon>Botryobasidiaceae</taxon>
        <taxon>Botryobasidium</taxon>
    </lineage>
</organism>
<dbReference type="CDD" id="cd16499">
    <property type="entry name" value="RING-HC_Bre1-like"/>
    <property type="match status" value="1"/>
</dbReference>
<dbReference type="Gene3D" id="3.30.40.10">
    <property type="entry name" value="Zinc/RING finger domain, C3HC4 (zinc finger)"/>
    <property type="match status" value="1"/>
</dbReference>
<feature type="region of interest" description="Disordered" evidence="17">
    <location>
        <begin position="1"/>
        <end position="44"/>
    </location>
</feature>
<evidence type="ECO:0000256" key="15">
    <source>
        <dbReference type="RuleBase" id="RU365038"/>
    </source>
</evidence>
<dbReference type="Pfam" id="PF00097">
    <property type="entry name" value="zf-C3HC4"/>
    <property type="match status" value="1"/>
</dbReference>